<dbReference type="Proteomes" id="UP001153269">
    <property type="component" value="Unassembled WGS sequence"/>
</dbReference>
<proteinExistence type="predicted"/>
<feature type="compositionally biased region" description="Basic and acidic residues" evidence="1">
    <location>
        <begin position="67"/>
        <end position="102"/>
    </location>
</feature>
<name>A0A9N7Z3T7_PLEPL</name>
<keyword evidence="3" id="KW-1185">Reference proteome</keyword>
<evidence type="ECO:0000256" key="1">
    <source>
        <dbReference type="SAM" id="MobiDB-lite"/>
    </source>
</evidence>
<protein>
    <submittedName>
        <fullName evidence="2">Uncharacterized protein</fullName>
    </submittedName>
</protein>
<accession>A0A9N7Z3T7</accession>
<feature type="region of interest" description="Disordered" evidence="1">
    <location>
        <begin position="66"/>
        <end position="110"/>
    </location>
</feature>
<dbReference type="AlphaFoldDB" id="A0A9N7Z3T7"/>
<reference evidence="2" key="1">
    <citation type="submission" date="2020-03" db="EMBL/GenBank/DDBJ databases">
        <authorList>
            <person name="Weist P."/>
        </authorList>
    </citation>
    <scope>NUCLEOTIDE SEQUENCE</scope>
</reference>
<comment type="caution">
    <text evidence="2">The sequence shown here is derived from an EMBL/GenBank/DDBJ whole genome shotgun (WGS) entry which is preliminary data.</text>
</comment>
<sequence length="110" mass="12609">MVVMVFFSGAVVKEELRPPSFSPHFVLFFTSLILHLESFHPAERTITSSATRRRLDPIQALVSVLRPSRDEGREGGREGGRCERRLKGRAEREKKEGGERTEPIVFRIHH</sequence>
<evidence type="ECO:0000313" key="2">
    <source>
        <dbReference type="EMBL" id="CAB1448817.1"/>
    </source>
</evidence>
<evidence type="ECO:0000313" key="3">
    <source>
        <dbReference type="Proteomes" id="UP001153269"/>
    </source>
</evidence>
<organism evidence="2 3">
    <name type="scientific">Pleuronectes platessa</name>
    <name type="common">European plaice</name>
    <dbReference type="NCBI Taxonomy" id="8262"/>
    <lineage>
        <taxon>Eukaryota</taxon>
        <taxon>Metazoa</taxon>
        <taxon>Chordata</taxon>
        <taxon>Craniata</taxon>
        <taxon>Vertebrata</taxon>
        <taxon>Euteleostomi</taxon>
        <taxon>Actinopterygii</taxon>
        <taxon>Neopterygii</taxon>
        <taxon>Teleostei</taxon>
        <taxon>Neoteleostei</taxon>
        <taxon>Acanthomorphata</taxon>
        <taxon>Carangaria</taxon>
        <taxon>Pleuronectiformes</taxon>
        <taxon>Pleuronectoidei</taxon>
        <taxon>Pleuronectidae</taxon>
        <taxon>Pleuronectes</taxon>
    </lineage>
</organism>
<dbReference type="EMBL" id="CADEAL010003991">
    <property type="protein sequence ID" value="CAB1448817.1"/>
    <property type="molecule type" value="Genomic_DNA"/>
</dbReference>
<gene>
    <name evidence="2" type="ORF">PLEPLA_LOCUS36465</name>
</gene>